<dbReference type="SUPFAM" id="SSF52540">
    <property type="entry name" value="P-loop containing nucleoside triphosphate hydrolases"/>
    <property type="match status" value="1"/>
</dbReference>
<dbReference type="InterPro" id="IPR003439">
    <property type="entry name" value="ABC_transporter-like_ATP-bd"/>
</dbReference>
<dbReference type="HOGENOM" id="CLU_000604_1_22_14"/>
<dbReference type="Gene3D" id="3.40.50.300">
    <property type="entry name" value="P-loop containing nucleotide triphosphate hydrolases"/>
    <property type="match status" value="1"/>
</dbReference>
<protein>
    <submittedName>
        <fullName evidence="4">ABC transporter ATP-binding protein</fullName>
    </submittedName>
</protein>
<accession>Q8EVA4</accession>
<gene>
    <name evidence="4" type="ordered locus">MYPE6610</name>
</gene>
<feature type="domain" description="ABC transporter" evidence="3">
    <location>
        <begin position="2"/>
        <end position="245"/>
    </location>
</feature>
<keyword evidence="1" id="KW-0547">Nucleotide-binding</keyword>
<dbReference type="KEGG" id="mpe:MYPE6610"/>
<dbReference type="PANTHER" id="PTHR24220:SF86">
    <property type="entry name" value="ABC TRANSPORTER ABCH.1"/>
    <property type="match status" value="1"/>
</dbReference>
<evidence type="ECO:0000256" key="1">
    <source>
        <dbReference type="ARBA" id="ARBA00022741"/>
    </source>
</evidence>
<dbReference type="PROSITE" id="PS00211">
    <property type="entry name" value="ABC_TRANSPORTER_1"/>
    <property type="match status" value="1"/>
</dbReference>
<dbReference type="RefSeq" id="WP_011077483.1">
    <property type="nucleotide sequence ID" value="NC_004432.1"/>
</dbReference>
<dbReference type="SMART" id="SM00382">
    <property type="entry name" value="AAA"/>
    <property type="match status" value="1"/>
</dbReference>
<dbReference type="STRING" id="272633.gene:10731782"/>
<evidence type="ECO:0000259" key="3">
    <source>
        <dbReference type="PROSITE" id="PS50893"/>
    </source>
</evidence>
<dbReference type="GO" id="GO:0016887">
    <property type="term" value="F:ATP hydrolysis activity"/>
    <property type="evidence" value="ECO:0007669"/>
    <property type="project" value="InterPro"/>
</dbReference>
<dbReference type="Proteomes" id="UP000002522">
    <property type="component" value="Chromosome"/>
</dbReference>
<evidence type="ECO:0000313" key="5">
    <source>
        <dbReference type="Proteomes" id="UP000002522"/>
    </source>
</evidence>
<dbReference type="InParanoid" id="Q8EVA4"/>
<dbReference type="GO" id="GO:0005886">
    <property type="term" value="C:plasma membrane"/>
    <property type="evidence" value="ECO:0007669"/>
    <property type="project" value="TreeGrafter"/>
</dbReference>
<reference evidence="4 5" key="1">
    <citation type="journal article" date="2002" name="Nucleic Acids Res.">
        <title>The complete genomic sequence of Mycoplasma penetrans, an intracellular bacterial pathogen in humans.</title>
        <authorList>
            <person name="Sasaki Y."/>
            <person name="Ishikawa J."/>
            <person name="Yamashita A."/>
            <person name="Oshima K."/>
            <person name="Kenri T."/>
            <person name="Furuya K."/>
            <person name="Yoshino C."/>
            <person name="Horino A."/>
            <person name="Shiba T."/>
            <person name="Sasaki T."/>
            <person name="Hattori M."/>
        </authorList>
    </citation>
    <scope>NUCLEOTIDE SEQUENCE [LARGE SCALE GENOMIC DNA]</scope>
    <source>
        <strain evidence="4 5">HF-2</strain>
    </source>
</reference>
<keyword evidence="5" id="KW-1185">Reference proteome</keyword>
<dbReference type="EMBL" id="BA000026">
    <property type="protein sequence ID" value="BAC44453.1"/>
    <property type="molecule type" value="Genomic_DNA"/>
</dbReference>
<evidence type="ECO:0000313" key="4">
    <source>
        <dbReference type="EMBL" id="BAC44453.1"/>
    </source>
</evidence>
<dbReference type="GO" id="GO:0005524">
    <property type="term" value="F:ATP binding"/>
    <property type="evidence" value="ECO:0007669"/>
    <property type="project" value="UniProtKB-KW"/>
</dbReference>
<name>Q8EVA4_MALP2</name>
<dbReference type="InterPro" id="IPR017871">
    <property type="entry name" value="ABC_transporter-like_CS"/>
</dbReference>
<evidence type="ECO:0000256" key="2">
    <source>
        <dbReference type="ARBA" id="ARBA00022840"/>
    </source>
</evidence>
<dbReference type="PANTHER" id="PTHR24220">
    <property type="entry name" value="IMPORT ATP-BINDING PROTEIN"/>
    <property type="match status" value="1"/>
</dbReference>
<sequence length="245" mass="28163">MLKLLNWSVKNFKQEQLVIKELNLSFYDGQVVAIIGSSGVGKTTFLNSLALNTEVNSGEIYFDNKKIEFNKKTILKKYRKNIGYISQKNSLIEDISVFDNLKYVLSDKNNFLFSFLNIITIKQKERIYEVLLDLGILDKVFYKVKDLSGGESQRVEVAKILLKKPKIILADEPISNLDALNSSYVISCFNKIAKENFSIVIINLHSLDQLKNNIDRVIGLKESKVLFDKKPLEITEQDLRLLYEK</sequence>
<keyword evidence="2 4" id="KW-0067">ATP-binding</keyword>
<proteinExistence type="predicted"/>
<dbReference type="eggNOG" id="COG3638">
    <property type="taxonomic scope" value="Bacteria"/>
</dbReference>
<dbReference type="GO" id="GO:0022857">
    <property type="term" value="F:transmembrane transporter activity"/>
    <property type="evidence" value="ECO:0007669"/>
    <property type="project" value="TreeGrafter"/>
</dbReference>
<dbReference type="AlphaFoldDB" id="Q8EVA4"/>
<dbReference type="InterPro" id="IPR027417">
    <property type="entry name" value="P-loop_NTPase"/>
</dbReference>
<organism evidence="4 5">
    <name type="scientific">Malacoplasma penetrans (strain HF-2)</name>
    <name type="common">Mycoplasma penetrans</name>
    <dbReference type="NCBI Taxonomy" id="272633"/>
    <lineage>
        <taxon>Bacteria</taxon>
        <taxon>Bacillati</taxon>
        <taxon>Mycoplasmatota</taxon>
        <taxon>Mycoplasmoidales</taxon>
        <taxon>Mycoplasmoidaceae</taxon>
        <taxon>Malacoplasma</taxon>
    </lineage>
</organism>
<dbReference type="Pfam" id="PF00005">
    <property type="entry name" value="ABC_tran"/>
    <property type="match status" value="1"/>
</dbReference>
<dbReference type="PROSITE" id="PS50893">
    <property type="entry name" value="ABC_TRANSPORTER_2"/>
    <property type="match status" value="1"/>
</dbReference>
<dbReference type="InterPro" id="IPR003593">
    <property type="entry name" value="AAA+_ATPase"/>
</dbReference>
<dbReference type="InterPro" id="IPR015854">
    <property type="entry name" value="ABC_transpr_LolD-like"/>
</dbReference>